<evidence type="ECO:0000256" key="2">
    <source>
        <dbReference type="ARBA" id="ARBA00022448"/>
    </source>
</evidence>
<dbReference type="PANTHER" id="PTHR30069">
    <property type="entry name" value="TONB-DEPENDENT OUTER MEMBRANE RECEPTOR"/>
    <property type="match status" value="1"/>
</dbReference>
<accession>A0A1T5B532</accession>
<keyword evidence="9 10" id="KW-0998">Cell outer membrane</keyword>
<dbReference type="Gene3D" id="2.40.170.20">
    <property type="entry name" value="TonB-dependent receptor, beta-barrel domain"/>
    <property type="match status" value="1"/>
</dbReference>
<dbReference type="Gene3D" id="2.60.40.1120">
    <property type="entry name" value="Carboxypeptidase-like, regulatory domain"/>
    <property type="match status" value="1"/>
</dbReference>
<evidence type="ECO:0000256" key="8">
    <source>
        <dbReference type="ARBA" id="ARBA00023170"/>
    </source>
</evidence>
<proteinExistence type="inferred from homology"/>
<dbReference type="Pfam" id="PF00593">
    <property type="entry name" value="TonB_dep_Rec_b-barrel"/>
    <property type="match status" value="1"/>
</dbReference>
<evidence type="ECO:0000313" key="14">
    <source>
        <dbReference type="EMBL" id="SKB42023.1"/>
    </source>
</evidence>
<sequence>MCSTGAHGQQRLNFTGAIVDSANRPLPDAIITLFPDKKTYKTSADGKFRFENLYAGSYRFSVNMVGYQPFIDSLDLENNDRYRKIQLLSLSNSIEEVNVNARIRAVDNLIQAEQAAMPVKVITRREIELMGSRRLDEVMKEQTGVAIVNDIAGGARAVGVQIQGFSSNYVMVLVDGQPMLGRNNGSFDLSRISVTNIERIEIIKGASSCLYGSDALGGAINIITRYGALVPQAHASLLYGTLNTVDATLETETPFSNQRGSIVLSGNYYRTDGFNTDTKYLDSKSTTFPPYTNYSIQGRSRYRISKSGTLGFTGRFAHRESEMINAWSAQSAIQDKQRDQDINLSASYDHNFKSGLRSMSRYYYSRFHSEITAQWLQQGILAAAEEFGQNVHRIEQQFAYSPLTHLKLTGGVGASLEIMDNQALDEKRSLNSTFAYLQTEWKPVDKLLTTLGLRYDQSNVYDAHLSPSLGLQYHLSPTFLLKAGTGAGFKAPDYKMRYQVFFNPAANYLVVGTERIADIVQSMDQNGELSYQNSYMLNLVANNLKAETSLSNHVGFSWNPSPKLQTDFSLFYHRINNQISTVAVGNGTSIAQIFSYRNLPKAMNKGFEASITYQLTKDLQLSGGYQYLISKDLSVLDSIAAGNYPYNQINDPATSEYRKSKKSDYWGIEDRSRHMFNLKARYEYRPWGLHINTRINFRSSIPFQEYNGNQFIDRYDIFVPYHTLVNVTLEKSIMDKRLTFRLIGDNLFDFTSRYLLGQPGRVIMGGVSYRWIKKKES</sequence>
<comment type="subcellular location">
    <subcellularLocation>
        <location evidence="1 10">Cell outer membrane</location>
        <topology evidence="1 10">Multi-pass membrane protein</topology>
    </subcellularLocation>
</comment>
<feature type="domain" description="TonB-dependent receptor plug" evidence="13">
    <location>
        <begin position="113"/>
        <end position="219"/>
    </location>
</feature>
<dbReference type="Gene3D" id="2.170.130.10">
    <property type="entry name" value="TonB-dependent receptor, plug domain"/>
    <property type="match status" value="1"/>
</dbReference>
<evidence type="ECO:0000259" key="13">
    <source>
        <dbReference type="Pfam" id="PF07715"/>
    </source>
</evidence>
<evidence type="ECO:0000256" key="7">
    <source>
        <dbReference type="ARBA" id="ARBA00023136"/>
    </source>
</evidence>
<dbReference type="InterPro" id="IPR012910">
    <property type="entry name" value="Plug_dom"/>
</dbReference>
<evidence type="ECO:0000256" key="11">
    <source>
        <dbReference type="RuleBase" id="RU003357"/>
    </source>
</evidence>
<evidence type="ECO:0000256" key="6">
    <source>
        <dbReference type="ARBA" id="ARBA00023077"/>
    </source>
</evidence>
<protein>
    <submittedName>
        <fullName evidence="14">Outer membrane receptor for ferrienterochelin and colicins</fullName>
    </submittedName>
</protein>
<dbReference type="SUPFAM" id="SSF56935">
    <property type="entry name" value="Porins"/>
    <property type="match status" value="1"/>
</dbReference>
<comment type="similarity">
    <text evidence="10 11">Belongs to the TonB-dependent receptor family.</text>
</comment>
<reference evidence="15" key="1">
    <citation type="submission" date="2017-02" db="EMBL/GenBank/DDBJ databases">
        <authorList>
            <person name="Varghese N."/>
            <person name="Submissions S."/>
        </authorList>
    </citation>
    <scope>NUCLEOTIDE SEQUENCE [LARGE SCALE GENOMIC DNA]</scope>
    <source>
        <strain evidence="15">DSM 24091</strain>
    </source>
</reference>
<dbReference type="InterPro" id="IPR036942">
    <property type="entry name" value="Beta-barrel_TonB_sf"/>
</dbReference>
<keyword evidence="7 10" id="KW-0472">Membrane</keyword>
<dbReference type="GO" id="GO:0009279">
    <property type="term" value="C:cell outer membrane"/>
    <property type="evidence" value="ECO:0007669"/>
    <property type="project" value="UniProtKB-SubCell"/>
</dbReference>
<dbReference type="CDD" id="cd01347">
    <property type="entry name" value="ligand_gated_channel"/>
    <property type="match status" value="1"/>
</dbReference>
<dbReference type="Proteomes" id="UP000190150">
    <property type="component" value="Unassembled WGS sequence"/>
</dbReference>
<dbReference type="SUPFAM" id="SSF49464">
    <property type="entry name" value="Carboxypeptidase regulatory domain-like"/>
    <property type="match status" value="1"/>
</dbReference>
<evidence type="ECO:0000313" key="15">
    <source>
        <dbReference type="Proteomes" id="UP000190150"/>
    </source>
</evidence>
<evidence type="ECO:0000256" key="4">
    <source>
        <dbReference type="ARBA" id="ARBA00022692"/>
    </source>
</evidence>
<dbReference type="PANTHER" id="PTHR30069:SF29">
    <property type="entry name" value="HEMOGLOBIN AND HEMOGLOBIN-HAPTOGLOBIN-BINDING PROTEIN 1-RELATED"/>
    <property type="match status" value="1"/>
</dbReference>
<keyword evidence="5" id="KW-0732">Signal</keyword>
<dbReference type="OrthoDB" id="9764669at2"/>
<evidence type="ECO:0000256" key="5">
    <source>
        <dbReference type="ARBA" id="ARBA00022729"/>
    </source>
</evidence>
<keyword evidence="6 11" id="KW-0798">TonB box</keyword>
<dbReference type="GO" id="GO:0015344">
    <property type="term" value="F:siderophore uptake transmembrane transporter activity"/>
    <property type="evidence" value="ECO:0007669"/>
    <property type="project" value="TreeGrafter"/>
</dbReference>
<dbReference type="Pfam" id="PF13620">
    <property type="entry name" value="CarboxypepD_reg"/>
    <property type="match status" value="1"/>
</dbReference>
<evidence type="ECO:0000256" key="10">
    <source>
        <dbReference type="PROSITE-ProRule" id="PRU01360"/>
    </source>
</evidence>
<gene>
    <name evidence="14" type="ORF">SAMN05660841_00462</name>
</gene>
<dbReference type="AlphaFoldDB" id="A0A1T5B532"/>
<keyword evidence="8 14" id="KW-0675">Receptor</keyword>
<dbReference type="STRING" id="1513896.SAMN05660841_00462"/>
<name>A0A1T5B532_9SPHI</name>
<dbReference type="InterPro" id="IPR039426">
    <property type="entry name" value="TonB-dep_rcpt-like"/>
</dbReference>
<keyword evidence="2 10" id="KW-0813">Transport</keyword>
<dbReference type="GO" id="GO:0044718">
    <property type="term" value="P:siderophore transmembrane transport"/>
    <property type="evidence" value="ECO:0007669"/>
    <property type="project" value="TreeGrafter"/>
</dbReference>
<dbReference type="InterPro" id="IPR000531">
    <property type="entry name" value="Beta-barrel_TonB"/>
</dbReference>
<dbReference type="Pfam" id="PF07715">
    <property type="entry name" value="Plug"/>
    <property type="match status" value="1"/>
</dbReference>
<keyword evidence="4 10" id="KW-0812">Transmembrane</keyword>
<evidence type="ECO:0000256" key="3">
    <source>
        <dbReference type="ARBA" id="ARBA00022452"/>
    </source>
</evidence>
<dbReference type="EMBL" id="FUZF01000001">
    <property type="protein sequence ID" value="SKB42023.1"/>
    <property type="molecule type" value="Genomic_DNA"/>
</dbReference>
<evidence type="ECO:0000256" key="9">
    <source>
        <dbReference type="ARBA" id="ARBA00023237"/>
    </source>
</evidence>
<dbReference type="PROSITE" id="PS52016">
    <property type="entry name" value="TONB_DEPENDENT_REC_3"/>
    <property type="match status" value="1"/>
</dbReference>
<evidence type="ECO:0000259" key="12">
    <source>
        <dbReference type="Pfam" id="PF00593"/>
    </source>
</evidence>
<feature type="domain" description="TonB-dependent receptor-like beta-barrel" evidence="12">
    <location>
        <begin position="258"/>
        <end position="747"/>
    </location>
</feature>
<organism evidence="14 15">
    <name type="scientific">Sphingobacterium nematocida</name>
    <dbReference type="NCBI Taxonomy" id="1513896"/>
    <lineage>
        <taxon>Bacteria</taxon>
        <taxon>Pseudomonadati</taxon>
        <taxon>Bacteroidota</taxon>
        <taxon>Sphingobacteriia</taxon>
        <taxon>Sphingobacteriales</taxon>
        <taxon>Sphingobacteriaceae</taxon>
        <taxon>Sphingobacterium</taxon>
    </lineage>
</organism>
<dbReference type="InterPro" id="IPR008969">
    <property type="entry name" value="CarboxyPept-like_regulatory"/>
</dbReference>
<dbReference type="InterPro" id="IPR037066">
    <property type="entry name" value="Plug_dom_sf"/>
</dbReference>
<keyword evidence="3 10" id="KW-1134">Transmembrane beta strand</keyword>
<evidence type="ECO:0000256" key="1">
    <source>
        <dbReference type="ARBA" id="ARBA00004571"/>
    </source>
</evidence>
<keyword evidence="15" id="KW-1185">Reference proteome</keyword>